<gene>
    <name evidence="1" type="ORF">AU255_07120</name>
</gene>
<protein>
    <submittedName>
        <fullName evidence="1">Uncharacterized protein</fullName>
    </submittedName>
</protein>
<sequence length="192" mass="21901">MTTLPNLIAYLTPVAEHYLTLLRVHPSKRYNYATRGYFDLPVIEVDQHGPKCKRGESWLYFAVPANAGLTALAPQERLYVGAQTQDRMFRGDGLRNNYHHAEMRAGNGSDNPASFLASGQQITIFRAPAYQIQALISETPALGLLRVLAEQPRTPKKHLGWWYEQYVLHSEPRQWRWNTAAADKSFAKLFRS</sequence>
<evidence type="ECO:0000313" key="1">
    <source>
        <dbReference type="EMBL" id="OQK17628.1"/>
    </source>
</evidence>
<evidence type="ECO:0000313" key="2">
    <source>
        <dbReference type="Proteomes" id="UP000191980"/>
    </source>
</evidence>
<accession>A0A1V8M7Y1</accession>
<name>A0A1V8M7Y1_9GAMM</name>
<dbReference type="STRING" id="1420851.AU255_07120"/>
<comment type="caution">
    <text evidence="1">The sequence shown here is derived from an EMBL/GenBank/DDBJ whole genome shotgun (WGS) entry which is preliminary data.</text>
</comment>
<organism evidence="1 2">
    <name type="scientific">Methyloprofundus sedimenti</name>
    <dbReference type="NCBI Taxonomy" id="1420851"/>
    <lineage>
        <taxon>Bacteria</taxon>
        <taxon>Pseudomonadati</taxon>
        <taxon>Pseudomonadota</taxon>
        <taxon>Gammaproteobacteria</taxon>
        <taxon>Methylococcales</taxon>
        <taxon>Methylococcaceae</taxon>
        <taxon>Methyloprofundus</taxon>
    </lineage>
</organism>
<dbReference type="AlphaFoldDB" id="A0A1V8M7Y1"/>
<reference evidence="1 2" key="1">
    <citation type="submission" date="2015-12" db="EMBL/GenBank/DDBJ databases">
        <authorList>
            <person name="Shamseldin A."/>
            <person name="Moawad H."/>
            <person name="Abd El-Rahim W.M."/>
            <person name="Sadowsky M.J."/>
        </authorList>
    </citation>
    <scope>NUCLEOTIDE SEQUENCE [LARGE SCALE GENOMIC DNA]</scope>
    <source>
        <strain evidence="1 2">WF1</strain>
    </source>
</reference>
<proteinExistence type="predicted"/>
<dbReference type="EMBL" id="LPUF01000001">
    <property type="protein sequence ID" value="OQK17628.1"/>
    <property type="molecule type" value="Genomic_DNA"/>
</dbReference>
<dbReference type="Proteomes" id="UP000191980">
    <property type="component" value="Unassembled WGS sequence"/>
</dbReference>
<keyword evidence="2" id="KW-1185">Reference proteome</keyword>